<proteinExistence type="predicted"/>
<organism evidence="1 2">
    <name type="scientific">Shewanella surugensis</name>
    <dbReference type="NCBI Taxonomy" id="212020"/>
    <lineage>
        <taxon>Bacteria</taxon>
        <taxon>Pseudomonadati</taxon>
        <taxon>Pseudomonadota</taxon>
        <taxon>Gammaproteobacteria</taxon>
        <taxon>Alteromonadales</taxon>
        <taxon>Shewanellaceae</taxon>
        <taxon>Shewanella</taxon>
    </lineage>
</organism>
<evidence type="ECO:0000313" key="1">
    <source>
        <dbReference type="EMBL" id="MCL1125047.1"/>
    </source>
</evidence>
<dbReference type="Proteomes" id="UP001203423">
    <property type="component" value="Unassembled WGS sequence"/>
</dbReference>
<protein>
    <submittedName>
        <fullName evidence="1">Uncharacterized protein</fullName>
    </submittedName>
</protein>
<keyword evidence="2" id="KW-1185">Reference proteome</keyword>
<dbReference type="RefSeq" id="WP_248940321.1">
    <property type="nucleotide sequence ID" value="NZ_JAKIKS010000038.1"/>
</dbReference>
<evidence type="ECO:0000313" key="2">
    <source>
        <dbReference type="Proteomes" id="UP001203423"/>
    </source>
</evidence>
<accession>A0ABT0LBH6</accession>
<comment type="caution">
    <text evidence="1">The sequence shown here is derived from an EMBL/GenBank/DDBJ whole genome shotgun (WGS) entry which is preliminary data.</text>
</comment>
<dbReference type="EMBL" id="JAKIKS010000038">
    <property type="protein sequence ID" value="MCL1125047.1"/>
    <property type="molecule type" value="Genomic_DNA"/>
</dbReference>
<reference evidence="1 2" key="1">
    <citation type="submission" date="2022-01" db="EMBL/GenBank/DDBJ databases">
        <title>Whole genome-based taxonomy of the Shewanellaceae.</title>
        <authorList>
            <person name="Martin-Rodriguez A.J."/>
        </authorList>
    </citation>
    <scope>NUCLEOTIDE SEQUENCE [LARGE SCALE GENOMIC DNA]</scope>
    <source>
        <strain evidence="1 2">DSM 17177</strain>
    </source>
</reference>
<gene>
    <name evidence="1" type="ORF">L2764_11310</name>
</gene>
<sequence length="185" mass="20481">MSMLILSLFLWAIENKMKSSLSILFLASLMAAFPIIGCSNLSSSVPDTSFRLMLSAHTTIHNPSYFYCVIAPQPSFEQGGHPTLPQWTPPILFTPVSLMNYAQNVQGFTGLGKLATTADYINSHYFKSYHDPDFDQYSQYSISAGFIDAFVLWPGYAIECATFNASDINSHGEYDGRVLAGSDYN</sequence>
<name>A0ABT0LBH6_9GAMM</name>